<sequence length="107" mass="11835">MDQVSLHDLHNDTACKPSQPGYLSVSPSHTLYFEHSQPGGIPSLALHHGLCIGFKPGHCKTIIIIVPKSERDYRLSAYHSRLTVSEPARRNFLLDSPCSGSAQERAR</sequence>
<evidence type="ECO:0000313" key="1">
    <source>
        <dbReference type="EMBL" id="KKO07323.1"/>
    </source>
</evidence>
<comment type="caution">
    <text evidence="1">The sequence shown here is derived from an EMBL/GenBank/DDBJ whole genome shotgun (WGS) entry which is preliminary data.</text>
</comment>
<reference evidence="1" key="1">
    <citation type="journal article" date="2015" name="Nature">
        <title>Complex archaea that bridge the gap between prokaryotes and eukaryotes.</title>
        <authorList>
            <person name="Spang A."/>
            <person name="Saw J.H."/>
            <person name="Jorgensen S.L."/>
            <person name="Zaremba-Niedzwiedzka K."/>
            <person name="Martijn J."/>
            <person name="Lind A.E."/>
            <person name="van Eijk R."/>
            <person name="Schleper C."/>
            <person name="Guy L."/>
            <person name="Ettema T.J."/>
        </authorList>
    </citation>
    <scope>NUCLEOTIDE SEQUENCE</scope>
</reference>
<proteinExistence type="predicted"/>
<gene>
    <name evidence="1" type="ORF">LCGC14_0058910</name>
</gene>
<dbReference type="EMBL" id="LAZR01000013">
    <property type="protein sequence ID" value="KKO07323.1"/>
    <property type="molecule type" value="Genomic_DNA"/>
</dbReference>
<organism evidence="1">
    <name type="scientific">marine sediment metagenome</name>
    <dbReference type="NCBI Taxonomy" id="412755"/>
    <lineage>
        <taxon>unclassified sequences</taxon>
        <taxon>metagenomes</taxon>
        <taxon>ecological metagenomes</taxon>
    </lineage>
</organism>
<accession>A0A0F9W500</accession>
<dbReference type="AlphaFoldDB" id="A0A0F9W500"/>
<name>A0A0F9W500_9ZZZZ</name>
<protein>
    <submittedName>
        <fullName evidence="1">Uncharacterized protein</fullName>
    </submittedName>
</protein>